<feature type="non-terminal residue" evidence="1">
    <location>
        <position position="30"/>
    </location>
</feature>
<sequence>MTSFIVFINSRSCKLLLAVLVYRSSLTCAV</sequence>
<dbReference type="Proteomes" id="UP000183832">
    <property type="component" value="Unassembled WGS sequence"/>
</dbReference>
<name>A0A1J1HFM1_9DIPT</name>
<keyword evidence="2" id="KW-1185">Reference proteome</keyword>
<protein>
    <submittedName>
        <fullName evidence="1">CLUMA_CG000117, isoform A</fullName>
    </submittedName>
</protein>
<reference evidence="1 2" key="1">
    <citation type="submission" date="2015-04" db="EMBL/GenBank/DDBJ databases">
        <authorList>
            <person name="Syromyatnikov M.Y."/>
            <person name="Popov V.N."/>
        </authorList>
    </citation>
    <scope>NUCLEOTIDE SEQUENCE [LARGE SCALE GENOMIC DNA]</scope>
</reference>
<dbReference type="AlphaFoldDB" id="A0A1J1HFM1"/>
<gene>
    <name evidence="1" type="ORF">CLUMA_CG000117</name>
</gene>
<evidence type="ECO:0000313" key="2">
    <source>
        <dbReference type="Proteomes" id="UP000183832"/>
    </source>
</evidence>
<accession>A0A1J1HFM1</accession>
<dbReference type="EMBL" id="CVRI01000001">
    <property type="protein sequence ID" value="CRK86354.1"/>
    <property type="molecule type" value="Genomic_DNA"/>
</dbReference>
<organism evidence="1 2">
    <name type="scientific">Clunio marinus</name>
    <dbReference type="NCBI Taxonomy" id="568069"/>
    <lineage>
        <taxon>Eukaryota</taxon>
        <taxon>Metazoa</taxon>
        <taxon>Ecdysozoa</taxon>
        <taxon>Arthropoda</taxon>
        <taxon>Hexapoda</taxon>
        <taxon>Insecta</taxon>
        <taxon>Pterygota</taxon>
        <taxon>Neoptera</taxon>
        <taxon>Endopterygota</taxon>
        <taxon>Diptera</taxon>
        <taxon>Nematocera</taxon>
        <taxon>Chironomoidea</taxon>
        <taxon>Chironomidae</taxon>
        <taxon>Clunio</taxon>
    </lineage>
</organism>
<proteinExistence type="predicted"/>
<evidence type="ECO:0000313" key="1">
    <source>
        <dbReference type="EMBL" id="CRK86354.1"/>
    </source>
</evidence>